<feature type="region of interest" description="Disordered" evidence="1">
    <location>
        <begin position="91"/>
        <end position="116"/>
    </location>
</feature>
<protein>
    <submittedName>
        <fullName evidence="2">Uncharacterized protein</fullName>
    </submittedName>
</protein>
<organism evidence="2">
    <name type="scientific">Aphanomyces invadans</name>
    <dbReference type="NCBI Taxonomy" id="157072"/>
    <lineage>
        <taxon>Eukaryota</taxon>
        <taxon>Sar</taxon>
        <taxon>Stramenopiles</taxon>
        <taxon>Oomycota</taxon>
        <taxon>Saprolegniomycetes</taxon>
        <taxon>Saprolegniales</taxon>
        <taxon>Verrucalvaceae</taxon>
        <taxon>Aphanomyces</taxon>
    </lineage>
</organism>
<dbReference type="EMBL" id="KI913957">
    <property type="protein sequence ID" value="ETW04671.1"/>
    <property type="molecule type" value="Genomic_DNA"/>
</dbReference>
<gene>
    <name evidence="2" type="ORF">H310_03835</name>
</gene>
<evidence type="ECO:0000256" key="1">
    <source>
        <dbReference type="SAM" id="MobiDB-lite"/>
    </source>
</evidence>
<accession>A0A024UE25</accession>
<feature type="region of interest" description="Disordered" evidence="1">
    <location>
        <begin position="190"/>
        <end position="213"/>
    </location>
</feature>
<evidence type="ECO:0000313" key="2">
    <source>
        <dbReference type="EMBL" id="ETW04671.1"/>
    </source>
</evidence>
<reference evidence="2" key="1">
    <citation type="submission" date="2013-12" db="EMBL/GenBank/DDBJ databases">
        <title>The Genome Sequence of Aphanomyces invadans NJM9701.</title>
        <authorList>
            <consortium name="The Broad Institute Genomics Platform"/>
            <person name="Russ C."/>
            <person name="Tyler B."/>
            <person name="van West P."/>
            <person name="Dieguez-Uribeondo J."/>
            <person name="Young S.K."/>
            <person name="Zeng Q."/>
            <person name="Gargeya S."/>
            <person name="Fitzgerald M."/>
            <person name="Abouelleil A."/>
            <person name="Alvarado L."/>
            <person name="Chapman S.B."/>
            <person name="Gainer-Dewar J."/>
            <person name="Goldberg J."/>
            <person name="Griggs A."/>
            <person name="Gujja S."/>
            <person name="Hansen M."/>
            <person name="Howarth C."/>
            <person name="Imamovic A."/>
            <person name="Ireland A."/>
            <person name="Larimer J."/>
            <person name="McCowan C."/>
            <person name="Murphy C."/>
            <person name="Pearson M."/>
            <person name="Poon T.W."/>
            <person name="Priest M."/>
            <person name="Roberts A."/>
            <person name="Saif S."/>
            <person name="Shea T."/>
            <person name="Sykes S."/>
            <person name="Wortman J."/>
            <person name="Nusbaum C."/>
            <person name="Birren B."/>
        </authorList>
    </citation>
    <scope>NUCLEOTIDE SEQUENCE [LARGE SCALE GENOMIC DNA]</scope>
    <source>
        <strain evidence="2">NJM9701</strain>
    </source>
</reference>
<feature type="region of interest" description="Disordered" evidence="1">
    <location>
        <begin position="1"/>
        <end position="25"/>
    </location>
</feature>
<name>A0A024UE25_9STRA</name>
<dbReference type="GeneID" id="20080885"/>
<dbReference type="RefSeq" id="XP_008866109.1">
    <property type="nucleotide sequence ID" value="XM_008867887.1"/>
</dbReference>
<dbReference type="VEuPathDB" id="FungiDB:H310_03835"/>
<sequence length="229" mass="25162">MDNSRSHIGTACRRRSTTESSMSRRALHSTCANVEGCVPPTCGRARPHLQAVHPLETCDGQSPQDLARMIHAMTTQDHPLLQLYSELDQHGACRGQSSSKDSAPLAPKRPKGRRGVVASNAIHESCYVTPEPGQRIASTKRSEKERRGRFKRLCVPGPNDDATAPCRLQHKASDASSTLHRRRKLTSIVTAGESNGRPRSCRSGTHPSTPQSIWRRTPCFDNCTQGPRP</sequence>
<dbReference type="AlphaFoldDB" id="A0A024UE25"/>
<proteinExistence type="predicted"/>
<feature type="compositionally biased region" description="Polar residues" evidence="1">
    <location>
        <begin position="202"/>
        <end position="213"/>
    </location>
</feature>